<gene>
    <name evidence="1" type="ORF">SMCB_1208</name>
</gene>
<dbReference type="Gene3D" id="2.10.260.10">
    <property type="match status" value="1"/>
</dbReference>
<evidence type="ECO:0000313" key="2">
    <source>
        <dbReference type="Proteomes" id="UP000066014"/>
    </source>
</evidence>
<reference evidence="1 2" key="1">
    <citation type="journal article" date="2014" name="Nat. Commun.">
        <title>Physiological and genomic features of highly alkaliphilic hydrogen-utilizing Betaproteobacteria from a continental serpentinizing site.</title>
        <authorList>
            <person name="Suzuki S."/>
            <person name="Kuenen J.G."/>
            <person name="Schipper K."/>
            <person name="van der Velde S."/>
            <person name="Ishii S."/>
            <person name="Wu A."/>
            <person name="Sorokin D.Y."/>
            <person name="Tenney A."/>
            <person name="Meng X.Y."/>
            <person name="Morrill P.L."/>
            <person name="Kamagata Y."/>
            <person name="Muyzer G."/>
            <person name="Nealson K.H."/>
        </authorList>
    </citation>
    <scope>NUCLEOTIDE SEQUENCE [LARGE SCALE GENOMIC DNA]</scope>
    <source>
        <strain evidence="1 2">B1</strain>
    </source>
</reference>
<dbReference type="NCBIfam" id="NF040493">
    <property type="entry name" value="TA_anti_VapB"/>
    <property type="match status" value="1"/>
</dbReference>
<dbReference type="RefSeq" id="WP_045537733.1">
    <property type="nucleotide sequence ID" value="NZ_AP014569.1"/>
</dbReference>
<dbReference type="InterPro" id="IPR051734">
    <property type="entry name" value="VapB_TA_antitoxins"/>
</dbReference>
<proteinExistence type="predicted"/>
<sequence>MSVASVFINNRTQAVRLPADMRLPDDVKRVHIRAVGRERVIAPLDGAWDSFFLNSPAVSEDFLSERASQQQSEREGF</sequence>
<protein>
    <submittedName>
        <fullName evidence="1">Virulence-associated protein and related protein</fullName>
    </submittedName>
</protein>
<dbReference type="AlphaFoldDB" id="A0A060NLM2"/>
<dbReference type="Proteomes" id="UP000066014">
    <property type="component" value="Chromosome"/>
</dbReference>
<dbReference type="PANTHER" id="PTHR37550:SF3">
    <property type="entry name" value="ANTITOXIN VAPB1"/>
    <property type="match status" value="1"/>
</dbReference>
<dbReference type="InterPro" id="IPR047976">
    <property type="entry name" value="Anti_VapB2-like"/>
</dbReference>
<accession>A0A060NLM2</accession>
<dbReference type="OrthoDB" id="9810009at2"/>
<dbReference type="HOGENOM" id="CLU_162018_3_2_4"/>
<evidence type="ECO:0000313" key="1">
    <source>
        <dbReference type="EMBL" id="BAO83436.1"/>
    </source>
</evidence>
<dbReference type="EMBL" id="AP014569">
    <property type="protein sequence ID" value="BAO83436.1"/>
    <property type="molecule type" value="Genomic_DNA"/>
</dbReference>
<dbReference type="KEGG" id="cbab:SMCB_1208"/>
<dbReference type="STRING" id="1458426.SMCB_1208"/>
<keyword evidence="2" id="KW-1185">Reference proteome</keyword>
<organism evidence="1 2">
    <name type="scientific">Serpentinimonas maccroryi</name>
    <dbReference type="NCBI Taxonomy" id="1458426"/>
    <lineage>
        <taxon>Bacteria</taxon>
        <taxon>Pseudomonadati</taxon>
        <taxon>Pseudomonadota</taxon>
        <taxon>Betaproteobacteria</taxon>
        <taxon>Burkholderiales</taxon>
        <taxon>Comamonadaceae</taxon>
        <taxon>Serpentinimonas</taxon>
    </lineage>
</organism>
<dbReference type="PANTHER" id="PTHR37550">
    <property type="entry name" value="ANTITOXIN VAPB1"/>
    <property type="match status" value="1"/>
</dbReference>
<name>A0A060NLM2_9BURK</name>